<dbReference type="InterPro" id="IPR020904">
    <property type="entry name" value="Sc_DH/Rdtase_CS"/>
</dbReference>
<organism evidence="4 5">
    <name type="scientific">Fonsecaea multimorphosa CBS 102226</name>
    <dbReference type="NCBI Taxonomy" id="1442371"/>
    <lineage>
        <taxon>Eukaryota</taxon>
        <taxon>Fungi</taxon>
        <taxon>Dikarya</taxon>
        <taxon>Ascomycota</taxon>
        <taxon>Pezizomycotina</taxon>
        <taxon>Eurotiomycetes</taxon>
        <taxon>Chaetothyriomycetidae</taxon>
        <taxon>Chaetothyriales</taxon>
        <taxon>Herpotrichiellaceae</taxon>
        <taxon>Fonsecaea</taxon>
    </lineage>
</organism>
<dbReference type="OrthoDB" id="1669814at2759"/>
<protein>
    <submittedName>
        <fullName evidence="4">Uncharacterized protein</fullName>
    </submittedName>
</protein>
<dbReference type="PANTHER" id="PTHR24321">
    <property type="entry name" value="DEHYDROGENASES, SHORT CHAIN"/>
    <property type="match status" value="1"/>
</dbReference>
<dbReference type="STRING" id="1442371.A0A0D2JQU5"/>
<evidence type="ECO:0000256" key="3">
    <source>
        <dbReference type="ARBA" id="ARBA00023002"/>
    </source>
</evidence>
<dbReference type="EMBL" id="KN848080">
    <property type="protein sequence ID" value="KIX95732.1"/>
    <property type="molecule type" value="Genomic_DNA"/>
</dbReference>
<keyword evidence="3" id="KW-0560">Oxidoreductase</keyword>
<dbReference type="SUPFAM" id="SSF51735">
    <property type="entry name" value="NAD(P)-binding Rossmann-fold domains"/>
    <property type="match status" value="1"/>
</dbReference>
<dbReference type="PRINTS" id="PR00081">
    <property type="entry name" value="GDHRDH"/>
</dbReference>
<dbReference type="RefSeq" id="XP_016629855.1">
    <property type="nucleotide sequence ID" value="XM_016778936.1"/>
</dbReference>
<dbReference type="InterPro" id="IPR002347">
    <property type="entry name" value="SDR_fam"/>
</dbReference>
<evidence type="ECO:0000256" key="1">
    <source>
        <dbReference type="ARBA" id="ARBA00006484"/>
    </source>
</evidence>
<evidence type="ECO:0000313" key="4">
    <source>
        <dbReference type="EMBL" id="KIX95732.1"/>
    </source>
</evidence>
<evidence type="ECO:0000313" key="5">
    <source>
        <dbReference type="Proteomes" id="UP000053411"/>
    </source>
</evidence>
<sequence length="258" mass="27170">MAQLQGKVIAISGAGSGIGLATARECADRGAILALSDINPELLNKVVEELEAKKDVKVKGTVVDVSDSQSVDAWIVDTVEHFGRLDGAANVAGVETRPGQQRFSRITDISDDHWDFVNRINLTGTFYCLRAELRVIQAGGSIVNVSSMAGLIGVYGLGSYVASKHGVIGLSRTAAKEFGEKGIRVNVLAPGSIDTPMLSRLRSDQSGIERPPSVRPPPPPLQRLGTATDMAKTICFILSDDSSFTTGAVFSADGGVVC</sequence>
<comment type="similarity">
    <text evidence="1">Belongs to the short-chain dehydrogenases/reductases (SDR) family.</text>
</comment>
<gene>
    <name evidence="4" type="ORF">Z520_08440</name>
</gene>
<dbReference type="VEuPathDB" id="FungiDB:Z520_08440"/>
<dbReference type="FunFam" id="3.40.50.720:FF:000084">
    <property type="entry name" value="Short-chain dehydrogenase reductase"/>
    <property type="match status" value="1"/>
</dbReference>
<name>A0A0D2JQU5_9EURO</name>
<dbReference type="Proteomes" id="UP000053411">
    <property type="component" value="Unassembled WGS sequence"/>
</dbReference>
<dbReference type="Pfam" id="PF13561">
    <property type="entry name" value="adh_short_C2"/>
    <property type="match status" value="1"/>
</dbReference>
<reference evidence="4 5" key="1">
    <citation type="submission" date="2015-01" db="EMBL/GenBank/DDBJ databases">
        <title>The Genome Sequence of Fonsecaea multimorphosa CBS 102226.</title>
        <authorList>
            <consortium name="The Broad Institute Genomics Platform"/>
            <person name="Cuomo C."/>
            <person name="de Hoog S."/>
            <person name="Gorbushina A."/>
            <person name="Stielow B."/>
            <person name="Teixiera M."/>
            <person name="Abouelleil A."/>
            <person name="Chapman S.B."/>
            <person name="Priest M."/>
            <person name="Young S.K."/>
            <person name="Wortman J."/>
            <person name="Nusbaum C."/>
            <person name="Birren B."/>
        </authorList>
    </citation>
    <scope>NUCLEOTIDE SEQUENCE [LARGE SCALE GENOMIC DNA]</scope>
    <source>
        <strain evidence="4 5">CBS 102226</strain>
    </source>
</reference>
<evidence type="ECO:0000256" key="2">
    <source>
        <dbReference type="ARBA" id="ARBA00022857"/>
    </source>
</evidence>
<dbReference type="PRINTS" id="PR00080">
    <property type="entry name" value="SDRFAMILY"/>
</dbReference>
<dbReference type="CDD" id="cd05233">
    <property type="entry name" value="SDR_c"/>
    <property type="match status" value="1"/>
</dbReference>
<dbReference type="AlphaFoldDB" id="A0A0D2JQU5"/>
<dbReference type="InterPro" id="IPR036291">
    <property type="entry name" value="NAD(P)-bd_dom_sf"/>
</dbReference>
<dbReference type="PANTHER" id="PTHR24321:SF8">
    <property type="entry name" value="ESTRADIOL 17-BETA-DEHYDROGENASE 8-RELATED"/>
    <property type="match status" value="1"/>
</dbReference>
<dbReference type="Gene3D" id="3.40.50.720">
    <property type="entry name" value="NAD(P)-binding Rossmann-like Domain"/>
    <property type="match status" value="1"/>
</dbReference>
<dbReference type="GO" id="GO:0016491">
    <property type="term" value="F:oxidoreductase activity"/>
    <property type="evidence" value="ECO:0007669"/>
    <property type="project" value="UniProtKB-KW"/>
</dbReference>
<dbReference type="PROSITE" id="PS00061">
    <property type="entry name" value="ADH_SHORT"/>
    <property type="match status" value="1"/>
</dbReference>
<dbReference type="GeneID" id="27714186"/>
<keyword evidence="5" id="KW-1185">Reference proteome</keyword>
<proteinExistence type="inferred from homology"/>
<accession>A0A0D2JQU5</accession>
<keyword evidence="2" id="KW-0521">NADP</keyword>